<proteinExistence type="predicted"/>
<gene>
    <name evidence="1" type="ORF">GCM10009083_06190</name>
</gene>
<keyword evidence="2" id="KW-1185">Reference proteome</keyword>
<reference evidence="2" key="1">
    <citation type="journal article" date="2019" name="Int. J. Syst. Evol. Microbiol.">
        <title>The Global Catalogue of Microorganisms (GCM) 10K type strain sequencing project: providing services to taxonomists for standard genome sequencing and annotation.</title>
        <authorList>
            <consortium name="The Broad Institute Genomics Platform"/>
            <consortium name="The Broad Institute Genome Sequencing Center for Infectious Disease"/>
            <person name="Wu L."/>
            <person name="Ma J."/>
        </authorList>
    </citation>
    <scope>NUCLEOTIDE SEQUENCE [LARGE SCALE GENOMIC DNA]</scope>
    <source>
        <strain evidence="2">JCM 11590</strain>
    </source>
</reference>
<accession>A0ABQ2CM54</accession>
<comment type="caution">
    <text evidence="1">The sequence shown here is derived from an EMBL/GenBank/DDBJ whole genome shotgun (WGS) entry which is preliminary data.</text>
</comment>
<organism evidence="1 2">
    <name type="scientific">Halopseudomonas pertucinogena</name>
    <dbReference type="NCBI Taxonomy" id="86175"/>
    <lineage>
        <taxon>Bacteria</taxon>
        <taxon>Pseudomonadati</taxon>
        <taxon>Pseudomonadota</taxon>
        <taxon>Gammaproteobacteria</taxon>
        <taxon>Pseudomonadales</taxon>
        <taxon>Pseudomonadaceae</taxon>
        <taxon>Halopseudomonas</taxon>
    </lineage>
</organism>
<evidence type="ECO:0000313" key="1">
    <source>
        <dbReference type="EMBL" id="GGI92411.1"/>
    </source>
</evidence>
<protein>
    <submittedName>
        <fullName evidence="1">Uncharacterized protein</fullName>
    </submittedName>
</protein>
<dbReference type="EMBL" id="BMNN01000001">
    <property type="protein sequence ID" value="GGI92411.1"/>
    <property type="molecule type" value="Genomic_DNA"/>
</dbReference>
<dbReference type="Proteomes" id="UP000633263">
    <property type="component" value="Unassembled WGS sequence"/>
</dbReference>
<sequence length="132" mass="14549">MNHDISPDELKRRYSEVLLARAAPVFEQAALSAREAGLQATVHTGGNPPELCLQVSANDNAHASHYLIQLDQASLQVQHQLLLTVDGSCRRVSGGLESINNMVLDTHLSTLFREGFSVILPPVEERHPKGFW</sequence>
<evidence type="ECO:0000313" key="2">
    <source>
        <dbReference type="Proteomes" id="UP000633263"/>
    </source>
</evidence>
<dbReference type="RefSeq" id="WP_188635109.1">
    <property type="nucleotide sequence ID" value="NZ_BMNN01000001.1"/>
</dbReference>
<name>A0ABQ2CM54_9GAMM</name>